<dbReference type="STRING" id="112498.A0A2D3UWH3"/>
<dbReference type="PANTHER" id="PTHR48081">
    <property type="entry name" value="AB HYDROLASE SUPERFAMILY PROTEIN C4A8.06C"/>
    <property type="match status" value="1"/>
</dbReference>
<gene>
    <name evidence="3" type="ORF">RCC_04459</name>
</gene>
<dbReference type="Gene3D" id="3.40.50.1820">
    <property type="entry name" value="alpha/beta hydrolase"/>
    <property type="match status" value="1"/>
</dbReference>
<sequence>MADITPSKTLVYKKVGDLEISLDVYLPEKESPQPPACLLWFHGGGLIQGHRNAIAPHMKKAASKYNLCVLSADYRLAPQATIVEIASDVYDCVKFIRNDLASRLGNTPVDTSRLAVSGSSAGGYLALLAGINVEPKPNVIIPIYPITDPLGTFFTNPQPPPMGRPAVERETVAAYLDPNAAQVANNPKDDARGNMYVRMMHDANLAKLWHVPEGPEANAWRLSRQIYAKRSCPAYILHGDADSAVGVEQADEVVGAMLGCGVEVVYERTHGEDHFLDTGAEYGNEALYAFLLKHM</sequence>
<dbReference type="AlphaFoldDB" id="A0A2D3UWH3"/>
<dbReference type="RefSeq" id="XP_023625505.1">
    <property type="nucleotide sequence ID" value="XM_023769737.1"/>
</dbReference>
<dbReference type="Pfam" id="PF07859">
    <property type="entry name" value="Abhydrolase_3"/>
    <property type="match status" value="1"/>
</dbReference>
<evidence type="ECO:0000256" key="1">
    <source>
        <dbReference type="ARBA" id="ARBA00022801"/>
    </source>
</evidence>
<evidence type="ECO:0000313" key="4">
    <source>
        <dbReference type="Proteomes" id="UP000225277"/>
    </source>
</evidence>
<keyword evidence="1" id="KW-0378">Hydrolase</keyword>
<dbReference type="EMBL" id="FJUY01000006">
    <property type="protein sequence ID" value="CZT18615.1"/>
    <property type="molecule type" value="Genomic_DNA"/>
</dbReference>
<dbReference type="GO" id="GO:0016787">
    <property type="term" value="F:hydrolase activity"/>
    <property type="evidence" value="ECO:0007669"/>
    <property type="project" value="UniProtKB-KW"/>
</dbReference>
<evidence type="ECO:0000313" key="3">
    <source>
        <dbReference type="EMBL" id="CZT18615.1"/>
    </source>
</evidence>
<dbReference type="InterPro" id="IPR029058">
    <property type="entry name" value="AB_hydrolase_fold"/>
</dbReference>
<proteinExistence type="predicted"/>
<reference evidence="3 4" key="1">
    <citation type="submission" date="2016-03" db="EMBL/GenBank/DDBJ databases">
        <authorList>
            <person name="Ploux O."/>
        </authorList>
    </citation>
    <scope>NUCLEOTIDE SEQUENCE [LARGE SCALE GENOMIC DNA]</scope>
    <source>
        <strain evidence="3 4">URUG2</strain>
    </source>
</reference>
<organism evidence="3 4">
    <name type="scientific">Ramularia collo-cygni</name>
    <dbReference type="NCBI Taxonomy" id="112498"/>
    <lineage>
        <taxon>Eukaryota</taxon>
        <taxon>Fungi</taxon>
        <taxon>Dikarya</taxon>
        <taxon>Ascomycota</taxon>
        <taxon>Pezizomycotina</taxon>
        <taxon>Dothideomycetes</taxon>
        <taxon>Dothideomycetidae</taxon>
        <taxon>Mycosphaerellales</taxon>
        <taxon>Mycosphaerellaceae</taxon>
        <taxon>Ramularia</taxon>
    </lineage>
</organism>
<dbReference type="SUPFAM" id="SSF53474">
    <property type="entry name" value="alpha/beta-Hydrolases"/>
    <property type="match status" value="1"/>
</dbReference>
<dbReference type="InterPro" id="IPR013094">
    <property type="entry name" value="AB_hydrolase_3"/>
</dbReference>
<keyword evidence="4" id="KW-1185">Reference proteome</keyword>
<dbReference type="InterPro" id="IPR050300">
    <property type="entry name" value="GDXG_lipolytic_enzyme"/>
</dbReference>
<dbReference type="PANTHER" id="PTHR48081:SF3">
    <property type="entry name" value="ALPHA_BETA HYDROLASE FOLD-3 DOMAIN-CONTAINING PROTEIN"/>
    <property type="match status" value="1"/>
</dbReference>
<feature type="domain" description="Alpha/beta hydrolase fold-3" evidence="2">
    <location>
        <begin position="38"/>
        <end position="177"/>
    </location>
</feature>
<protein>
    <recommendedName>
        <fullName evidence="2">Alpha/beta hydrolase fold-3 domain-containing protein</fullName>
    </recommendedName>
</protein>
<dbReference type="OrthoDB" id="19653at2759"/>
<accession>A0A2D3UWH3</accession>
<evidence type="ECO:0000259" key="2">
    <source>
        <dbReference type="Pfam" id="PF07859"/>
    </source>
</evidence>
<dbReference type="GeneID" id="35599633"/>
<dbReference type="Proteomes" id="UP000225277">
    <property type="component" value="Unassembled WGS sequence"/>
</dbReference>
<name>A0A2D3UWH3_9PEZI</name>